<evidence type="ECO:0000313" key="1">
    <source>
        <dbReference type="EMBL" id="SVD39104.1"/>
    </source>
</evidence>
<gene>
    <name evidence="1" type="ORF">METZ01_LOCUS391958</name>
</gene>
<reference evidence="1" key="1">
    <citation type="submission" date="2018-05" db="EMBL/GenBank/DDBJ databases">
        <authorList>
            <person name="Lanie J.A."/>
            <person name="Ng W.-L."/>
            <person name="Kazmierczak K.M."/>
            <person name="Andrzejewski T.M."/>
            <person name="Davidsen T.M."/>
            <person name="Wayne K.J."/>
            <person name="Tettelin H."/>
            <person name="Glass J.I."/>
            <person name="Rusch D."/>
            <person name="Podicherti R."/>
            <person name="Tsui H.-C.T."/>
            <person name="Winkler M.E."/>
        </authorList>
    </citation>
    <scope>NUCLEOTIDE SEQUENCE</scope>
</reference>
<protein>
    <submittedName>
        <fullName evidence="1">Uncharacterized protein</fullName>
    </submittedName>
</protein>
<accession>A0A382UXY9</accession>
<dbReference type="EMBL" id="UINC01147656">
    <property type="protein sequence ID" value="SVD39104.1"/>
    <property type="molecule type" value="Genomic_DNA"/>
</dbReference>
<organism evidence="1">
    <name type="scientific">marine metagenome</name>
    <dbReference type="NCBI Taxonomy" id="408172"/>
    <lineage>
        <taxon>unclassified sequences</taxon>
        <taxon>metagenomes</taxon>
        <taxon>ecological metagenomes</taxon>
    </lineage>
</organism>
<dbReference type="Gene3D" id="2.60.120.620">
    <property type="entry name" value="q2cbj1_9rhob like domain"/>
    <property type="match status" value="1"/>
</dbReference>
<name>A0A382UXY9_9ZZZZ</name>
<proteinExistence type="predicted"/>
<feature type="non-terminal residue" evidence="1">
    <location>
        <position position="240"/>
    </location>
</feature>
<sequence>MAAEFRTPYNQDFILFDNDVDDDVFNEVKALLIDTINKPIYRLNLNFVTEMGDVYGVFVEELIKYKKFYEYMVQSATRVYYQLCENNFTWPDSPNYELHPSSTWFFISFPGDYVPSHIHNNAIDERVMYSAAPNYGCNGTMYLNTFDVEKEMKHLENSKDEMASREKYYNPNESTTHELYRMQLQMRETSRGQIFIETSDNGTNTDSGSIHVYPVRKTNLTIPQTTRHFTYAFKSDQVRI</sequence>
<dbReference type="AlphaFoldDB" id="A0A382UXY9"/>